<sequence length="44" mass="4981">MNGGFSGNGGQKNWAIVNQFVMWHSSKITWSNLNLSSFKSEFDQ</sequence>
<name>T2IQV8_CROWT</name>
<reference evidence="1 2" key="1">
    <citation type="submission" date="2013-01" db="EMBL/GenBank/DDBJ databases">
        <authorList>
            <person name="Bench S."/>
        </authorList>
    </citation>
    <scope>NUCLEOTIDE SEQUENCE [LARGE SCALE GENOMIC DNA]</scope>
    <source>
        <strain evidence="1 2">WH 0005</strain>
    </source>
</reference>
<dbReference type="AlphaFoldDB" id="T2IQV8"/>
<evidence type="ECO:0000313" key="1">
    <source>
        <dbReference type="EMBL" id="CCQ55177.1"/>
    </source>
</evidence>
<comment type="caution">
    <text evidence="1">The sequence shown here is derived from an EMBL/GenBank/DDBJ whole genome shotgun (WGS) entry which is preliminary data.</text>
</comment>
<organism evidence="1 2">
    <name type="scientific">Crocosphaera watsonii WH 0005</name>
    <dbReference type="NCBI Taxonomy" id="423472"/>
    <lineage>
        <taxon>Bacteria</taxon>
        <taxon>Bacillati</taxon>
        <taxon>Cyanobacteriota</taxon>
        <taxon>Cyanophyceae</taxon>
        <taxon>Oscillatoriophycideae</taxon>
        <taxon>Chroococcales</taxon>
        <taxon>Aphanothecaceae</taxon>
        <taxon>Crocosphaera</taxon>
    </lineage>
</organism>
<dbReference type="EMBL" id="CAQL01000307">
    <property type="protein sequence ID" value="CCQ55177.1"/>
    <property type="molecule type" value="Genomic_DNA"/>
</dbReference>
<dbReference type="Proteomes" id="UP000017981">
    <property type="component" value="Unassembled WGS sequence"/>
</dbReference>
<protein>
    <submittedName>
        <fullName evidence="1">Uncharacterized protein</fullName>
    </submittedName>
</protein>
<proteinExistence type="predicted"/>
<evidence type="ECO:0000313" key="2">
    <source>
        <dbReference type="Proteomes" id="UP000017981"/>
    </source>
</evidence>
<gene>
    <name evidence="1" type="ORF">CWATWH0005_2064</name>
</gene>
<accession>T2IQV8</accession>
<reference evidence="1 2" key="2">
    <citation type="submission" date="2013-09" db="EMBL/GenBank/DDBJ databases">
        <title>Whole genome comparison of six Crocosphaera watsonii strains with differing phenotypes.</title>
        <authorList>
            <person name="Bench S.R."/>
            <person name="Heller P."/>
            <person name="Frank I."/>
            <person name="Arciniega M."/>
            <person name="Shilova I.N."/>
            <person name="Zehr J.P."/>
        </authorList>
    </citation>
    <scope>NUCLEOTIDE SEQUENCE [LARGE SCALE GENOMIC DNA]</scope>
    <source>
        <strain evidence="1 2">WH 0005</strain>
    </source>
</reference>